<evidence type="ECO:0000256" key="2">
    <source>
        <dbReference type="ARBA" id="ARBA00022884"/>
    </source>
</evidence>
<dbReference type="Gene3D" id="3.30.70.1560">
    <property type="entry name" value="Alpha-L RNA-binding motif"/>
    <property type="match status" value="1"/>
</dbReference>
<accession>A0ABU5ZCH1</accession>
<dbReference type="Gene3D" id="3.30.70.580">
    <property type="entry name" value="Pseudouridine synthase I, catalytic domain, N-terminal subdomain"/>
    <property type="match status" value="1"/>
</dbReference>
<dbReference type="PANTHER" id="PTHR47683:SF4">
    <property type="entry name" value="PSEUDOURIDINE SYNTHASE"/>
    <property type="match status" value="1"/>
</dbReference>
<keyword evidence="8" id="KW-1185">Reference proteome</keyword>
<dbReference type="EC" id="5.4.99.-" evidence="5"/>
<dbReference type="GO" id="GO:0016853">
    <property type="term" value="F:isomerase activity"/>
    <property type="evidence" value="ECO:0007669"/>
    <property type="project" value="UniProtKB-KW"/>
</dbReference>
<dbReference type="InterPro" id="IPR042092">
    <property type="entry name" value="PsdUridine_s_RsuA/RluB/E/F_cat"/>
</dbReference>
<evidence type="ECO:0000313" key="8">
    <source>
        <dbReference type="Proteomes" id="UP001310386"/>
    </source>
</evidence>
<evidence type="ECO:0000259" key="6">
    <source>
        <dbReference type="SMART" id="SM00363"/>
    </source>
</evidence>
<dbReference type="SUPFAM" id="SSF55120">
    <property type="entry name" value="Pseudouridine synthase"/>
    <property type="match status" value="1"/>
</dbReference>
<organism evidence="7 8">
    <name type="scientific">Ferviditalea candida</name>
    <dbReference type="NCBI Taxonomy" id="3108399"/>
    <lineage>
        <taxon>Bacteria</taxon>
        <taxon>Bacillati</taxon>
        <taxon>Bacillota</taxon>
        <taxon>Bacilli</taxon>
        <taxon>Bacillales</taxon>
        <taxon>Paenibacillaceae</taxon>
        <taxon>Ferviditalea</taxon>
    </lineage>
</organism>
<dbReference type="Pfam" id="PF01479">
    <property type="entry name" value="S4"/>
    <property type="match status" value="1"/>
</dbReference>
<dbReference type="InterPro" id="IPR020094">
    <property type="entry name" value="TruA/RsuA/RluB/E/F_N"/>
</dbReference>
<proteinExistence type="inferred from homology"/>
<dbReference type="InterPro" id="IPR006145">
    <property type="entry name" value="PsdUridine_synth_RsuA/RluA"/>
</dbReference>
<dbReference type="InterPro" id="IPR000748">
    <property type="entry name" value="PsdUridine_synth_RsuA/RluB/E/F"/>
</dbReference>
<keyword evidence="3 5" id="KW-0413">Isomerase</keyword>
<dbReference type="NCBIfam" id="TIGR00093">
    <property type="entry name" value="pseudouridine synthase"/>
    <property type="match status" value="1"/>
</dbReference>
<sequence>MKKTQRLDKILVHLGYGTRSEIKKLVRAGSIHVNGKTAGDSGMQVNPLMDEIRVRDETVYFREFIYIMLNKPQGVVSATEDLRDSTVIDLLDERYAAFNAFPVGRLDKDTEGLLLLTNDGKLAHMLLSPRRHVPKTYYAKVLGKVTDREAASFRQGVVLDDGYETMPAELRILSVQGGEQESFVSEIELTIAEGKFHQVKRMFQAVGMQVVFLKRISMGGLLLDDRLSPGEYRELTETEINMLKEWENGKRIEIQDDRP</sequence>
<dbReference type="Gene3D" id="3.10.290.10">
    <property type="entry name" value="RNA-binding S4 domain"/>
    <property type="match status" value="1"/>
</dbReference>
<dbReference type="InterPro" id="IPR050343">
    <property type="entry name" value="RsuA_PseudoU_synthase"/>
</dbReference>
<evidence type="ECO:0000256" key="3">
    <source>
        <dbReference type="ARBA" id="ARBA00023235"/>
    </source>
</evidence>
<dbReference type="InterPro" id="IPR036986">
    <property type="entry name" value="S4_RNA-bd_sf"/>
</dbReference>
<dbReference type="PANTHER" id="PTHR47683">
    <property type="entry name" value="PSEUDOURIDINE SYNTHASE FAMILY PROTEIN-RELATED"/>
    <property type="match status" value="1"/>
</dbReference>
<dbReference type="InterPro" id="IPR020103">
    <property type="entry name" value="PsdUridine_synth_cat_dom_sf"/>
</dbReference>
<gene>
    <name evidence="7" type="ORF">VF724_00885</name>
</gene>
<dbReference type="EMBL" id="JAYJLD010000001">
    <property type="protein sequence ID" value="MEB3100212.1"/>
    <property type="molecule type" value="Genomic_DNA"/>
</dbReference>
<protein>
    <recommendedName>
        <fullName evidence="5">Pseudouridine synthase</fullName>
        <ecNumber evidence="5">5.4.99.-</ecNumber>
    </recommendedName>
</protein>
<keyword evidence="2 4" id="KW-0694">RNA-binding</keyword>
<dbReference type="SMART" id="SM00363">
    <property type="entry name" value="S4"/>
    <property type="match status" value="1"/>
</dbReference>
<dbReference type="RefSeq" id="WP_371752318.1">
    <property type="nucleotide sequence ID" value="NZ_JAYJLD010000001.1"/>
</dbReference>
<dbReference type="Proteomes" id="UP001310386">
    <property type="component" value="Unassembled WGS sequence"/>
</dbReference>
<comment type="caution">
    <text evidence="7">The sequence shown here is derived from an EMBL/GenBank/DDBJ whole genome shotgun (WGS) entry which is preliminary data.</text>
</comment>
<reference evidence="7" key="1">
    <citation type="submission" date="2023-12" db="EMBL/GenBank/DDBJ databases">
        <title>Fervidustalea candida gen. nov., sp. nov., a novel member of the family Paenibacillaceae isolated from a geothermal area.</title>
        <authorList>
            <person name="Li W.-J."/>
            <person name="Jiao J.-Y."/>
            <person name="Chen Y."/>
        </authorList>
    </citation>
    <scope>NUCLEOTIDE SEQUENCE</scope>
    <source>
        <strain evidence="7">SYSU GA230002</strain>
    </source>
</reference>
<feature type="domain" description="RNA-binding S4" evidence="6">
    <location>
        <begin position="5"/>
        <end position="63"/>
    </location>
</feature>
<dbReference type="PROSITE" id="PS50889">
    <property type="entry name" value="S4"/>
    <property type="match status" value="1"/>
</dbReference>
<dbReference type="PROSITE" id="PS01149">
    <property type="entry name" value="PSI_RSU"/>
    <property type="match status" value="1"/>
</dbReference>
<dbReference type="InterPro" id="IPR002942">
    <property type="entry name" value="S4_RNA-bd"/>
</dbReference>
<evidence type="ECO:0000256" key="5">
    <source>
        <dbReference type="RuleBase" id="RU003887"/>
    </source>
</evidence>
<dbReference type="InterPro" id="IPR018496">
    <property type="entry name" value="PsdUridine_synth_RsuA/RluB_CS"/>
</dbReference>
<name>A0ABU5ZCH1_9BACL</name>
<dbReference type="Pfam" id="PF00849">
    <property type="entry name" value="PseudoU_synth_2"/>
    <property type="match status" value="1"/>
</dbReference>
<evidence type="ECO:0000313" key="7">
    <source>
        <dbReference type="EMBL" id="MEB3100212.1"/>
    </source>
</evidence>
<dbReference type="CDD" id="cd02553">
    <property type="entry name" value="PseudoU_synth_RsuA"/>
    <property type="match status" value="1"/>
</dbReference>
<dbReference type="SUPFAM" id="SSF55174">
    <property type="entry name" value="Alpha-L RNA-binding motif"/>
    <property type="match status" value="1"/>
</dbReference>
<evidence type="ECO:0000256" key="4">
    <source>
        <dbReference type="PROSITE-ProRule" id="PRU00182"/>
    </source>
</evidence>
<dbReference type="CDD" id="cd00165">
    <property type="entry name" value="S4"/>
    <property type="match status" value="1"/>
</dbReference>
<comment type="similarity">
    <text evidence="1 5">Belongs to the pseudouridine synthase RsuA family.</text>
</comment>
<evidence type="ECO:0000256" key="1">
    <source>
        <dbReference type="ARBA" id="ARBA00008348"/>
    </source>
</evidence>